<feature type="compositionally biased region" description="Low complexity" evidence="1">
    <location>
        <begin position="107"/>
        <end position="122"/>
    </location>
</feature>
<feature type="region of interest" description="Disordered" evidence="1">
    <location>
        <begin position="43"/>
        <end position="122"/>
    </location>
</feature>
<sequence length="122" mass="14121">MNSYQELLSNGELNQQPRKECIVVTGSRLQHFSQSQKEHCQKLAKEQQKCTRSLRRKTRMKTKKRKMMRLVTPLRMMGTPPKSSIEHEIKDRDKNKEDGSEDEGNESTSSFSSRDSSDSNSN</sequence>
<feature type="compositionally biased region" description="Basic residues" evidence="1">
    <location>
        <begin position="52"/>
        <end position="68"/>
    </location>
</feature>
<name>A0ABQ9TDY1_SAGOE</name>
<dbReference type="Proteomes" id="UP001266305">
    <property type="component" value="Unassembled WGS sequence"/>
</dbReference>
<dbReference type="EMBL" id="JASSZA010000023">
    <property type="protein sequence ID" value="KAK2082946.1"/>
    <property type="molecule type" value="Genomic_DNA"/>
</dbReference>
<organism evidence="2 3">
    <name type="scientific">Saguinus oedipus</name>
    <name type="common">Cotton-top tamarin</name>
    <name type="synonym">Oedipomidas oedipus</name>
    <dbReference type="NCBI Taxonomy" id="9490"/>
    <lineage>
        <taxon>Eukaryota</taxon>
        <taxon>Metazoa</taxon>
        <taxon>Chordata</taxon>
        <taxon>Craniata</taxon>
        <taxon>Vertebrata</taxon>
        <taxon>Euteleostomi</taxon>
        <taxon>Mammalia</taxon>
        <taxon>Eutheria</taxon>
        <taxon>Euarchontoglires</taxon>
        <taxon>Primates</taxon>
        <taxon>Haplorrhini</taxon>
        <taxon>Platyrrhini</taxon>
        <taxon>Cebidae</taxon>
        <taxon>Callitrichinae</taxon>
        <taxon>Saguinus</taxon>
    </lineage>
</organism>
<feature type="compositionally biased region" description="Basic and acidic residues" evidence="1">
    <location>
        <begin position="84"/>
        <end position="98"/>
    </location>
</feature>
<accession>A0ABQ9TDY1</accession>
<evidence type="ECO:0000313" key="3">
    <source>
        <dbReference type="Proteomes" id="UP001266305"/>
    </source>
</evidence>
<protein>
    <submittedName>
        <fullName evidence="2">Uncharacterized protein</fullName>
    </submittedName>
</protein>
<proteinExistence type="predicted"/>
<evidence type="ECO:0000313" key="2">
    <source>
        <dbReference type="EMBL" id="KAK2082946.1"/>
    </source>
</evidence>
<gene>
    <name evidence="2" type="ORF">P7K49_038182</name>
</gene>
<reference evidence="2 3" key="1">
    <citation type="submission" date="2023-05" db="EMBL/GenBank/DDBJ databases">
        <title>B98-5 Cell Line De Novo Hybrid Assembly: An Optical Mapping Approach.</title>
        <authorList>
            <person name="Kananen K."/>
            <person name="Auerbach J.A."/>
            <person name="Kautto E."/>
            <person name="Blachly J.S."/>
        </authorList>
    </citation>
    <scope>NUCLEOTIDE SEQUENCE [LARGE SCALE GENOMIC DNA]</scope>
    <source>
        <strain evidence="2">B95-8</strain>
        <tissue evidence="2">Cell line</tissue>
    </source>
</reference>
<keyword evidence="3" id="KW-1185">Reference proteome</keyword>
<comment type="caution">
    <text evidence="2">The sequence shown here is derived from an EMBL/GenBank/DDBJ whole genome shotgun (WGS) entry which is preliminary data.</text>
</comment>
<evidence type="ECO:0000256" key="1">
    <source>
        <dbReference type="SAM" id="MobiDB-lite"/>
    </source>
</evidence>